<proteinExistence type="predicted"/>
<reference evidence="2 3" key="1">
    <citation type="submission" date="2018-11" db="EMBL/GenBank/DDBJ databases">
        <title>Complete genome sequencing of the Actinobacteria Serinibacter sp. K3-2.</title>
        <authorList>
            <person name="Rakitin A.L."/>
            <person name="Beletsky A.V."/>
            <person name="Mardanov A.V."/>
            <person name="Ravin N.V."/>
            <person name="Gromova A.S."/>
            <person name="Filippova S.N."/>
            <person name="Gal'Chenko V.F."/>
        </authorList>
    </citation>
    <scope>NUCLEOTIDE SEQUENCE [LARGE SCALE GENOMIC DNA]</scope>
    <source>
        <strain evidence="2 3">K3-2</strain>
    </source>
</reference>
<feature type="region of interest" description="Disordered" evidence="1">
    <location>
        <begin position="331"/>
        <end position="368"/>
    </location>
</feature>
<comment type="caution">
    <text evidence="2">The sequence shown here is derived from an EMBL/GenBank/DDBJ whole genome shotgun (WGS) entry which is preliminary data.</text>
</comment>
<sequence>MTDTYRIVGLAGRGAVAASDGQPQSHEPFLADLVLHADREIDLATAARAAAEALARPHTTLLPRAEGVAQAVRDAVDVVSVEVTLHRPEVGLGVPVLDVELSIVRPRVAARSAGAGAGAGAGAPADAAVFAEASLSTDAGDAGAGADDGDHTARHATRAGGPFDDVLSGRGAVAPPASVTLAGITGGALAAGVPRVAGGAAAGSAAAGSAATPVRDLEPDPSATTVRTAHPAVADGLDDRVSEPSETLTDETADETAADGDEDVRAAAAAAGLAPAPHADHVFQAPPVIEPDVEAEVEAEAEAEDIAPKGVEPGYVEPDDVEPVLAAAEGEAVPPTDLPDATPSTDGPGDETAVATLPPTAMQPRRPSVDAPMPALVVLSGRGASAQNELAGAVRAIGTAAGLDVTGVSPLARTTTGGGDLHTAVVAVRTTLGPGDLASALTAVSASRPSVEAEILVVGDLVGLHDDVELPLPGVAASATVLVPWAHLDPQAILPGLGGGPVVVLAETAPDRESVRWLALDWLE</sequence>
<dbReference type="OrthoDB" id="9808041at2"/>
<evidence type="ECO:0000256" key="1">
    <source>
        <dbReference type="SAM" id="MobiDB-lite"/>
    </source>
</evidence>
<evidence type="ECO:0000313" key="3">
    <source>
        <dbReference type="Proteomes" id="UP000297318"/>
    </source>
</evidence>
<dbReference type="RefSeq" id="WP_135848678.1">
    <property type="nucleotide sequence ID" value="NZ_RHPJ01000001.1"/>
</dbReference>
<gene>
    <name evidence="2" type="ORF">SERN_0677</name>
</gene>
<name>A0A4Z1E319_9MICO</name>
<organism evidence="2 3">
    <name type="scientific">Serinibacter arcticus</name>
    <dbReference type="NCBI Taxonomy" id="1655435"/>
    <lineage>
        <taxon>Bacteria</taxon>
        <taxon>Bacillati</taxon>
        <taxon>Actinomycetota</taxon>
        <taxon>Actinomycetes</taxon>
        <taxon>Micrococcales</taxon>
        <taxon>Beutenbergiaceae</taxon>
        <taxon>Serinibacter</taxon>
    </lineage>
</organism>
<dbReference type="SUPFAM" id="SSF55083">
    <property type="entry name" value="6-hydroxymethyl-7,8-dihydropterin pyrophosphokinase, HPPK"/>
    <property type="match status" value="1"/>
</dbReference>
<protein>
    <submittedName>
        <fullName evidence="2">Dihydroneopterin aldolase</fullName>
    </submittedName>
</protein>
<keyword evidence="3" id="KW-1185">Reference proteome</keyword>
<dbReference type="AlphaFoldDB" id="A0A4Z1E319"/>
<dbReference type="InterPro" id="IPR035907">
    <property type="entry name" value="Hppk_sf"/>
</dbReference>
<feature type="region of interest" description="Disordered" evidence="1">
    <location>
        <begin position="139"/>
        <end position="168"/>
    </location>
</feature>
<evidence type="ECO:0000313" key="2">
    <source>
        <dbReference type="EMBL" id="TGO06485.1"/>
    </source>
</evidence>
<accession>A0A4Z1E319</accession>
<dbReference type="EMBL" id="RHPJ01000001">
    <property type="protein sequence ID" value="TGO06485.1"/>
    <property type="molecule type" value="Genomic_DNA"/>
</dbReference>
<dbReference type="Proteomes" id="UP000297318">
    <property type="component" value="Unassembled WGS sequence"/>
</dbReference>
<dbReference type="Gene3D" id="3.30.70.560">
    <property type="entry name" value="7,8-Dihydro-6-hydroxymethylpterin-pyrophosphokinase HPPK"/>
    <property type="match status" value="1"/>
</dbReference>
<feature type="compositionally biased region" description="Acidic residues" evidence="1">
    <location>
        <begin position="248"/>
        <end position="260"/>
    </location>
</feature>
<feature type="region of interest" description="Disordered" evidence="1">
    <location>
        <begin position="206"/>
        <end position="260"/>
    </location>
</feature>